<accession>A0ABT1HMF4</accession>
<proteinExistence type="predicted"/>
<keyword evidence="2" id="KW-1185">Reference proteome</keyword>
<evidence type="ECO:0000313" key="1">
    <source>
        <dbReference type="EMBL" id="MCP2256699.1"/>
    </source>
</evidence>
<evidence type="ECO:0000313" key="2">
    <source>
        <dbReference type="Proteomes" id="UP001205311"/>
    </source>
</evidence>
<name>A0ABT1HMF4_STRSD</name>
<protein>
    <submittedName>
        <fullName evidence="1">Uncharacterized protein</fullName>
    </submittedName>
</protein>
<sequence length="63" mass="6771">MDAPGVEVIARGENPAGGADMLFFPKKNGGWVFSASSMSFNGALPYDAPARRILRNVFDLALR</sequence>
<dbReference type="RefSeq" id="WP_253667686.1">
    <property type="nucleotide sequence ID" value="NZ_JAMTCP010000002.1"/>
</dbReference>
<gene>
    <name evidence="1" type="ORF">LX15_000382</name>
</gene>
<dbReference type="EMBL" id="JAMTCP010000002">
    <property type="protein sequence ID" value="MCP2256699.1"/>
    <property type="molecule type" value="Genomic_DNA"/>
</dbReference>
<comment type="caution">
    <text evidence="1">The sequence shown here is derived from an EMBL/GenBank/DDBJ whole genome shotgun (WGS) entry which is preliminary data.</text>
</comment>
<organism evidence="1 2">
    <name type="scientific">Streptoalloteichus tenebrarius (strain ATCC 17920 / DSM 40477 / JCM 4838 / CBS 697.72 / NBRC 16177 / NCIMB 11028 / NRRL B-12390 / A12253. 1 / ISP 5477)</name>
    <name type="common">Streptomyces tenebrarius</name>
    <dbReference type="NCBI Taxonomy" id="1933"/>
    <lineage>
        <taxon>Bacteria</taxon>
        <taxon>Bacillati</taxon>
        <taxon>Actinomycetota</taxon>
        <taxon>Actinomycetes</taxon>
        <taxon>Pseudonocardiales</taxon>
        <taxon>Pseudonocardiaceae</taxon>
        <taxon>Streptoalloteichus</taxon>
    </lineage>
</organism>
<dbReference type="Proteomes" id="UP001205311">
    <property type="component" value="Unassembled WGS sequence"/>
</dbReference>
<reference evidence="1 2" key="1">
    <citation type="submission" date="2022-06" db="EMBL/GenBank/DDBJ databases">
        <title>Genomic Encyclopedia of Archaeal and Bacterial Type Strains, Phase II (KMG-II): from individual species to whole genera.</title>
        <authorList>
            <person name="Goeker M."/>
        </authorList>
    </citation>
    <scope>NUCLEOTIDE SEQUENCE [LARGE SCALE GENOMIC DNA]</scope>
    <source>
        <strain evidence="1 2">DSM 40477</strain>
    </source>
</reference>